<evidence type="ECO:0000256" key="4">
    <source>
        <dbReference type="ARBA" id="ARBA00023163"/>
    </source>
</evidence>
<dbReference type="GO" id="GO:0003700">
    <property type="term" value="F:DNA-binding transcription factor activity"/>
    <property type="evidence" value="ECO:0007669"/>
    <property type="project" value="InterPro"/>
</dbReference>
<evidence type="ECO:0000259" key="7">
    <source>
        <dbReference type="PROSITE" id="PS50863"/>
    </source>
</evidence>
<dbReference type="Gene3D" id="2.40.330.10">
    <property type="entry name" value="DNA-binding pseudobarrel domain"/>
    <property type="match status" value="1"/>
</dbReference>
<reference evidence="8" key="1">
    <citation type="journal article" date="2021" name="Front. Plant Sci.">
        <title>Chromosome-Scale Genome Assembly for Chinese Sour Jujube and Insights Into Its Genome Evolution and Domestication Signature.</title>
        <authorList>
            <person name="Shen L.-Y."/>
            <person name="Luo H."/>
            <person name="Wang X.-L."/>
            <person name="Wang X.-M."/>
            <person name="Qiu X.-J."/>
            <person name="Liu H."/>
            <person name="Zhou S.-S."/>
            <person name="Jia K.-H."/>
            <person name="Nie S."/>
            <person name="Bao Y.-T."/>
            <person name="Zhang R.-G."/>
            <person name="Yun Q.-Z."/>
            <person name="Chai Y.-H."/>
            <person name="Lu J.-Y."/>
            <person name="Li Y."/>
            <person name="Zhao S.-W."/>
            <person name="Mao J.-F."/>
            <person name="Jia S.-G."/>
            <person name="Mao Y.-M."/>
        </authorList>
    </citation>
    <scope>NUCLEOTIDE SEQUENCE</scope>
    <source>
        <strain evidence="8">AT0</strain>
        <tissue evidence="8">Leaf</tissue>
    </source>
</reference>
<evidence type="ECO:0000313" key="9">
    <source>
        <dbReference type="Proteomes" id="UP000813462"/>
    </source>
</evidence>
<dbReference type="PANTHER" id="PTHR31140:SF123">
    <property type="entry name" value="B3 DOMAIN-CONTAINING TRANSCRIPTION FACTOR NGA1"/>
    <property type="match status" value="1"/>
</dbReference>
<comment type="subcellular location">
    <subcellularLocation>
        <location evidence="1">Nucleus</location>
    </subcellularLocation>
</comment>
<evidence type="ECO:0000313" key="8">
    <source>
        <dbReference type="EMBL" id="KAH7519382.1"/>
    </source>
</evidence>
<dbReference type="GO" id="GO:0005634">
    <property type="term" value="C:nucleus"/>
    <property type="evidence" value="ECO:0007669"/>
    <property type="project" value="UniProtKB-SubCell"/>
</dbReference>
<evidence type="ECO:0000256" key="3">
    <source>
        <dbReference type="ARBA" id="ARBA00023125"/>
    </source>
</evidence>
<dbReference type="PANTHER" id="PTHR31140">
    <property type="entry name" value="B3 DOMAIN-CONTAINING TRANSCRIPTION FACTOR ABI3"/>
    <property type="match status" value="1"/>
</dbReference>
<evidence type="ECO:0000256" key="2">
    <source>
        <dbReference type="ARBA" id="ARBA00023015"/>
    </source>
</evidence>
<keyword evidence="5" id="KW-0539">Nucleus</keyword>
<dbReference type="SMR" id="A0A978UWL6"/>
<keyword evidence="4" id="KW-0804">Transcription</keyword>
<dbReference type="CDD" id="cd10017">
    <property type="entry name" value="B3_DNA"/>
    <property type="match status" value="1"/>
</dbReference>
<dbReference type="GO" id="GO:0003677">
    <property type="term" value="F:DNA binding"/>
    <property type="evidence" value="ECO:0007669"/>
    <property type="project" value="UniProtKB-KW"/>
</dbReference>
<dbReference type="InterPro" id="IPR044800">
    <property type="entry name" value="LEC2-like"/>
</dbReference>
<feature type="region of interest" description="Disordered" evidence="6">
    <location>
        <begin position="1"/>
        <end position="67"/>
    </location>
</feature>
<organism evidence="8 9">
    <name type="scientific">Ziziphus jujuba var. spinosa</name>
    <dbReference type="NCBI Taxonomy" id="714518"/>
    <lineage>
        <taxon>Eukaryota</taxon>
        <taxon>Viridiplantae</taxon>
        <taxon>Streptophyta</taxon>
        <taxon>Embryophyta</taxon>
        <taxon>Tracheophyta</taxon>
        <taxon>Spermatophyta</taxon>
        <taxon>Magnoliopsida</taxon>
        <taxon>eudicotyledons</taxon>
        <taxon>Gunneridae</taxon>
        <taxon>Pentapetalae</taxon>
        <taxon>rosids</taxon>
        <taxon>fabids</taxon>
        <taxon>Rosales</taxon>
        <taxon>Rhamnaceae</taxon>
        <taxon>Paliureae</taxon>
        <taxon>Ziziphus</taxon>
    </lineage>
</organism>
<proteinExistence type="predicted"/>
<evidence type="ECO:0000256" key="1">
    <source>
        <dbReference type="ARBA" id="ARBA00004123"/>
    </source>
</evidence>
<protein>
    <recommendedName>
        <fullName evidence="7">TF-B3 domain-containing protein</fullName>
    </recommendedName>
</protein>
<feature type="compositionally biased region" description="Basic and acidic residues" evidence="6">
    <location>
        <begin position="1"/>
        <end position="14"/>
    </location>
</feature>
<feature type="compositionally biased region" description="Low complexity" evidence="6">
    <location>
        <begin position="31"/>
        <end position="42"/>
    </location>
</feature>
<dbReference type="InterPro" id="IPR003340">
    <property type="entry name" value="B3_DNA-bd"/>
</dbReference>
<dbReference type="Pfam" id="PF02362">
    <property type="entry name" value="B3"/>
    <property type="match status" value="1"/>
</dbReference>
<dbReference type="SUPFAM" id="SSF101936">
    <property type="entry name" value="DNA-binding pseudobarrel domain"/>
    <property type="match status" value="1"/>
</dbReference>
<keyword evidence="2" id="KW-0805">Transcription regulation</keyword>
<feature type="compositionally biased region" description="Polar residues" evidence="6">
    <location>
        <begin position="43"/>
        <end position="54"/>
    </location>
</feature>
<name>A0A978UWL6_ZIZJJ</name>
<feature type="domain" description="TF-B3" evidence="7">
    <location>
        <begin position="137"/>
        <end position="242"/>
    </location>
</feature>
<accession>A0A978UWL6</accession>
<dbReference type="Proteomes" id="UP000813462">
    <property type="component" value="Unassembled WGS sequence"/>
</dbReference>
<dbReference type="AlphaFoldDB" id="A0A978UWL6"/>
<dbReference type="SMART" id="SM01019">
    <property type="entry name" value="B3"/>
    <property type="match status" value="1"/>
</dbReference>
<feature type="compositionally biased region" description="Acidic residues" evidence="6">
    <location>
        <begin position="15"/>
        <end position="27"/>
    </location>
</feature>
<dbReference type="InterPro" id="IPR015300">
    <property type="entry name" value="DNA-bd_pseudobarrel_sf"/>
</dbReference>
<evidence type="ECO:0000256" key="6">
    <source>
        <dbReference type="SAM" id="MobiDB-lite"/>
    </source>
</evidence>
<evidence type="ECO:0000256" key="5">
    <source>
        <dbReference type="ARBA" id="ARBA00023242"/>
    </source>
</evidence>
<dbReference type="EMBL" id="JAEACU010000008">
    <property type="protein sequence ID" value="KAH7519382.1"/>
    <property type="molecule type" value="Genomic_DNA"/>
</dbReference>
<dbReference type="PROSITE" id="PS50863">
    <property type="entry name" value="B3"/>
    <property type="match status" value="1"/>
</dbReference>
<comment type="caution">
    <text evidence="8">The sequence shown here is derived from an EMBL/GenBank/DDBJ whole genome shotgun (WGS) entry which is preliminary data.</text>
</comment>
<sequence>MSKEYAQEFRREYSDKEEEEDQEEEDEVRVNSTSINTTATTTQLPSSSSGYNSRHQNHHHHHVVVPQQQLQNQWLIRRFESPSEDHHHESAAAAAASETTNFNSKLHLIDLSLKSSDEEASDGSRGGWSGIEREHMFDKVVTPSDVGKLNRLVIPKQHAEKYFPLDSSTNEKGLLLNFEDRNGKPWRFRYSYWNSSQSYVMTKGWSRFVKEKKLDAGDVVSFQRGVGESGKNRLYIDWRRRPYAPPNPATSLLAPLQLPSDHLHHHHQQQQHQHFPQSVRWAGRLYSMPQPQPVSMPLRHHEHFQYQLSSYNNVHPYNRHHHQQYYSSNYHHGGSTTSSQYDYYNFLRSSSGGGGGGSSLLHSQLHQAEEVQRVGGGGGGGNIVPMVIESVPVGRHGTNTGTNTNTQPSHESKRLRLFGVNMEYKEEPDCDILSSSRTAVPDVAMASQSLLHHHLSSSSLEVKLPNHSQPSTIPIPIPAEFLKKGKSTSLSFALDP</sequence>
<dbReference type="FunFam" id="2.40.330.10:FF:000002">
    <property type="entry name" value="B3 domain-containing protein"/>
    <property type="match status" value="1"/>
</dbReference>
<gene>
    <name evidence="8" type="ORF">FEM48_Zijuj08G0030200</name>
</gene>
<keyword evidence="3" id="KW-0238">DNA-binding</keyword>